<dbReference type="SUPFAM" id="SSF48019">
    <property type="entry name" value="post-AAA+ oligomerization domain-like"/>
    <property type="match status" value="1"/>
</dbReference>
<dbReference type="NCBIfam" id="TIGR01128">
    <property type="entry name" value="holA"/>
    <property type="match status" value="1"/>
</dbReference>
<evidence type="ECO:0000256" key="8">
    <source>
        <dbReference type="ARBA" id="ARBA00049244"/>
    </source>
</evidence>
<evidence type="ECO:0000256" key="5">
    <source>
        <dbReference type="ARBA" id="ARBA00022705"/>
    </source>
</evidence>
<dbReference type="GO" id="GO:0003677">
    <property type="term" value="F:DNA binding"/>
    <property type="evidence" value="ECO:0007669"/>
    <property type="project" value="InterPro"/>
</dbReference>
<proteinExistence type="inferred from homology"/>
<evidence type="ECO:0000256" key="4">
    <source>
        <dbReference type="ARBA" id="ARBA00022695"/>
    </source>
</evidence>
<evidence type="ECO:0000256" key="1">
    <source>
        <dbReference type="ARBA" id="ARBA00012417"/>
    </source>
</evidence>
<dbReference type="AlphaFoldDB" id="A0A4R7KDU5"/>
<evidence type="ECO:0000259" key="10">
    <source>
        <dbReference type="Pfam" id="PF21694"/>
    </source>
</evidence>
<dbReference type="PANTHER" id="PTHR34388:SF1">
    <property type="entry name" value="DNA POLYMERASE III SUBUNIT DELTA"/>
    <property type="match status" value="1"/>
</dbReference>
<dbReference type="EMBL" id="SOAZ01000021">
    <property type="protein sequence ID" value="TDT51115.1"/>
    <property type="molecule type" value="Genomic_DNA"/>
</dbReference>
<evidence type="ECO:0000256" key="6">
    <source>
        <dbReference type="ARBA" id="ARBA00022932"/>
    </source>
</evidence>
<dbReference type="Gene3D" id="1.10.8.60">
    <property type="match status" value="1"/>
</dbReference>
<protein>
    <recommendedName>
        <fullName evidence="2">DNA polymerase III subunit delta</fullName>
        <ecNumber evidence="1">2.7.7.7</ecNumber>
    </recommendedName>
</protein>
<comment type="caution">
    <text evidence="11">The sequence shown here is derived from an EMBL/GenBank/DDBJ whole genome shotgun (WGS) entry which is preliminary data.</text>
</comment>
<comment type="similarity">
    <text evidence="7">Belongs to the DNA polymerase HolA subunit family.</text>
</comment>
<keyword evidence="12" id="KW-1185">Reference proteome</keyword>
<dbReference type="Pfam" id="PF21694">
    <property type="entry name" value="DNA_pol3_delta_C"/>
    <property type="match status" value="1"/>
</dbReference>
<accession>A0A4R7KDU5</accession>
<feature type="domain" description="DNA polymerase III delta N-terminal" evidence="9">
    <location>
        <begin position="23"/>
        <end position="143"/>
    </location>
</feature>
<dbReference type="Gene3D" id="1.20.272.10">
    <property type="match status" value="1"/>
</dbReference>
<dbReference type="SUPFAM" id="SSF52540">
    <property type="entry name" value="P-loop containing nucleoside triphosphate hydrolases"/>
    <property type="match status" value="1"/>
</dbReference>
<dbReference type="InterPro" id="IPR048466">
    <property type="entry name" value="DNA_pol3_delta-like_C"/>
</dbReference>
<dbReference type="EC" id="2.7.7.7" evidence="1"/>
<dbReference type="InterPro" id="IPR027417">
    <property type="entry name" value="P-loop_NTPase"/>
</dbReference>
<dbReference type="Gene3D" id="3.40.50.300">
    <property type="entry name" value="P-loop containing nucleotide triphosphate hydrolases"/>
    <property type="match status" value="1"/>
</dbReference>
<keyword evidence="3" id="KW-0808">Transferase</keyword>
<evidence type="ECO:0000256" key="2">
    <source>
        <dbReference type="ARBA" id="ARBA00017703"/>
    </source>
</evidence>
<dbReference type="RefSeq" id="WP_166636461.1">
    <property type="nucleotide sequence ID" value="NZ_SOAZ01000021.1"/>
</dbReference>
<dbReference type="Pfam" id="PF06144">
    <property type="entry name" value="DNA_pol3_delta"/>
    <property type="match status" value="1"/>
</dbReference>
<dbReference type="GO" id="GO:0009360">
    <property type="term" value="C:DNA polymerase III complex"/>
    <property type="evidence" value="ECO:0007669"/>
    <property type="project" value="InterPro"/>
</dbReference>
<keyword evidence="5" id="KW-0235">DNA replication</keyword>
<evidence type="ECO:0000256" key="3">
    <source>
        <dbReference type="ARBA" id="ARBA00022679"/>
    </source>
</evidence>
<comment type="catalytic activity">
    <reaction evidence="8">
        <text>DNA(n) + a 2'-deoxyribonucleoside 5'-triphosphate = DNA(n+1) + diphosphate</text>
        <dbReference type="Rhea" id="RHEA:22508"/>
        <dbReference type="Rhea" id="RHEA-COMP:17339"/>
        <dbReference type="Rhea" id="RHEA-COMP:17340"/>
        <dbReference type="ChEBI" id="CHEBI:33019"/>
        <dbReference type="ChEBI" id="CHEBI:61560"/>
        <dbReference type="ChEBI" id="CHEBI:173112"/>
        <dbReference type="EC" id="2.7.7.7"/>
    </reaction>
</comment>
<dbReference type="InterPro" id="IPR005790">
    <property type="entry name" value="DNA_polIII_delta"/>
</dbReference>
<evidence type="ECO:0000259" key="9">
    <source>
        <dbReference type="Pfam" id="PF06144"/>
    </source>
</evidence>
<dbReference type="PANTHER" id="PTHR34388">
    <property type="entry name" value="DNA POLYMERASE III SUBUNIT DELTA"/>
    <property type="match status" value="1"/>
</dbReference>
<dbReference type="Proteomes" id="UP000295325">
    <property type="component" value="Unassembled WGS sequence"/>
</dbReference>
<sequence length="339" mass="39189">MELKTYTEFKKIIKEKRLEGPIIIYGDENHLIDESIKIIYNIIKSFQEMNIVKLDGENITLDDIINACETLPFMEDKKIVHIRKAAFLNKAPGMTEDFVKNFSNYIKNLPDGIILLLTLQGSVDSTNAVFKVIKSTGYVIEYKPMRGEELQRWVLESFNKNGKVINKYELNYFIMEAGSSLEQLEREVEKVCAYASEEVITKQHIDEVVHKSIESNIFKMVDSISRKDADKAISILNALLFQKEEHLKILGMIIRQIRLMYLIRAYLDEKRSPSEINRDLKLNEFVLNNLIKQSKAYTVEGLKKLLSLCLETDYNLKNGTYSSDFYGLALETLIVELCK</sequence>
<keyword evidence="6" id="KW-0239">DNA-directed DNA polymerase</keyword>
<keyword evidence="4" id="KW-0548">Nucleotidyltransferase</keyword>
<dbReference type="InterPro" id="IPR008921">
    <property type="entry name" value="DNA_pol3_clamp-load_cplx_C"/>
</dbReference>
<evidence type="ECO:0000256" key="7">
    <source>
        <dbReference type="ARBA" id="ARBA00034754"/>
    </source>
</evidence>
<dbReference type="GO" id="GO:0006261">
    <property type="term" value="P:DNA-templated DNA replication"/>
    <property type="evidence" value="ECO:0007669"/>
    <property type="project" value="TreeGrafter"/>
</dbReference>
<reference evidence="11 12" key="1">
    <citation type="submission" date="2019-03" db="EMBL/GenBank/DDBJ databases">
        <title>Genomic Encyclopedia of Type Strains, Phase IV (KMG-IV): sequencing the most valuable type-strain genomes for metagenomic binning, comparative biology and taxonomic classification.</title>
        <authorList>
            <person name="Goeker M."/>
        </authorList>
    </citation>
    <scope>NUCLEOTIDE SEQUENCE [LARGE SCALE GENOMIC DNA]</scope>
    <source>
        <strain evidence="11 12">DSM 24455</strain>
    </source>
</reference>
<name>A0A4R7KDU5_9CLOT</name>
<gene>
    <name evidence="11" type="ORF">EDD71_12141</name>
</gene>
<feature type="domain" description="DNA polymerase III delta subunit-like C-terminal" evidence="10">
    <location>
        <begin position="214"/>
        <end position="336"/>
    </location>
</feature>
<evidence type="ECO:0000313" key="11">
    <source>
        <dbReference type="EMBL" id="TDT51115.1"/>
    </source>
</evidence>
<dbReference type="InterPro" id="IPR010372">
    <property type="entry name" value="DNA_pol3_delta_N"/>
</dbReference>
<organism evidence="11 12">
    <name type="scientific">Fonticella tunisiensis</name>
    <dbReference type="NCBI Taxonomy" id="1096341"/>
    <lineage>
        <taxon>Bacteria</taxon>
        <taxon>Bacillati</taxon>
        <taxon>Bacillota</taxon>
        <taxon>Clostridia</taxon>
        <taxon>Eubacteriales</taxon>
        <taxon>Clostridiaceae</taxon>
        <taxon>Fonticella</taxon>
    </lineage>
</organism>
<dbReference type="GO" id="GO:0003887">
    <property type="term" value="F:DNA-directed DNA polymerase activity"/>
    <property type="evidence" value="ECO:0007669"/>
    <property type="project" value="UniProtKB-KW"/>
</dbReference>
<evidence type="ECO:0000313" key="12">
    <source>
        <dbReference type="Proteomes" id="UP000295325"/>
    </source>
</evidence>